<feature type="transmembrane region" description="Helical" evidence="1">
    <location>
        <begin position="176"/>
        <end position="194"/>
    </location>
</feature>
<accession>A0A0P0D1B4</accession>
<evidence type="ECO:0000256" key="1">
    <source>
        <dbReference type="SAM" id="Phobius"/>
    </source>
</evidence>
<feature type="transmembrane region" description="Helical" evidence="1">
    <location>
        <begin position="54"/>
        <end position="75"/>
    </location>
</feature>
<proteinExistence type="predicted"/>
<feature type="transmembrane region" description="Helical" evidence="1">
    <location>
        <begin position="110"/>
        <end position="129"/>
    </location>
</feature>
<evidence type="ECO:0008006" key="4">
    <source>
        <dbReference type="Google" id="ProtNLM"/>
    </source>
</evidence>
<evidence type="ECO:0000313" key="3">
    <source>
        <dbReference type="Proteomes" id="UP000061382"/>
    </source>
</evidence>
<dbReference type="AlphaFoldDB" id="A0A0P0D1B4"/>
<dbReference type="PATRIC" id="fig|512763.3.peg.4379"/>
<keyword evidence="1" id="KW-1133">Transmembrane helix</keyword>
<feature type="transmembrane region" description="Helical" evidence="1">
    <location>
        <begin position="84"/>
        <end position="104"/>
    </location>
</feature>
<dbReference type="KEGG" id="rti:DC20_19935"/>
<protein>
    <recommendedName>
        <fullName evidence="4">DUF998 domain-containing protein</fullName>
    </recommendedName>
</protein>
<keyword evidence="1" id="KW-0812">Transmembrane</keyword>
<organism evidence="2 3">
    <name type="scientific">Rufibacter tibetensis</name>
    <dbReference type="NCBI Taxonomy" id="512763"/>
    <lineage>
        <taxon>Bacteria</taxon>
        <taxon>Pseudomonadati</taxon>
        <taxon>Bacteroidota</taxon>
        <taxon>Cytophagia</taxon>
        <taxon>Cytophagales</taxon>
        <taxon>Hymenobacteraceae</taxon>
        <taxon>Rufibacter</taxon>
    </lineage>
</organism>
<feature type="transmembrane region" description="Helical" evidence="1">
    <location>
        <begin position="141"/>
        <end position="164"/>
    </location>
</feature>
<evidence type="ECO:0000313" key="2">
    <source>
        <dbReference type="EMBL" id="ALJ00844.1"/>
    </source>
</evidence>
<keyword evidence="1" id="KW-0472">Membrane</keyword>
<reference evidence="2 3" key="1">
    <citation type="submission" date="2015-08" db="EMBL/GenBank/DDBJ databases">
        <title>Complete genome sequence of Rufibacter tibetensis strain 1351t, a radiation-resistant bacterium from tibet plateau.</title>
        <authorList>
            <person name="Dai J."/>
        </authorList>
    </citation>
    <scope>NUCLEOTIDE SEQUENCE [LARGE SCALE GENOMIC DNA]</scope>
    <source>
        <strain evidence="2 3">1351</strain>
    </source>
</reference>
<name>A0A0P0D1B4_9BACT</name>
<gene>
    <name evidence="2" type="ORF">DC20_19935</name>
</gene>
<keyword evidence="3" id="KW-1185">Reference proteome</keyword>
<dbReference type="Proteomes" id="UP000061382">
    <property type="component" value="Chromosome"/>
</dbReference>
<feature type="transmembrane region" description="Helical" evidence="1">
    <location>
        <begin position="12"/>
        <end position="34"/>
    </location>
</feature>
<dbReference type="EMBL" id="CP012643">
    <property type="protein sequence ID" value="ALJ00844.1"/>
    <property type="molecule type" value="Genomic_DNA"/>
</dbReference>
<sequence>MHVPQSNITRILPLVAFSGGFFLFSHYVLHLLFGQQTGKILWNAMESPLRRIDGAIFSAAFATIDLTLILLIIAYSPKMKPLKYAALFFGVVAFLASMTGFLAFTVTSQMVLYAMPVACLTMFASAILLSITSIQSKVLPAWMRVALMAFGICTAPLGIILPWLKVKIPMYVLFELHFSPMGILWMSIGVSLALENRKLRKILAKRIEALHASTFAK</sequence>